<accession>A0ABX0LUE9</accession>
<proteinExistence type="predicted"/>
<dbReference type="Proteomes" id="UP000785613">
    <property type="component" value="Unassembled WGS sequence"/>
</dbReference>
<dbReference type="InterPro" id="IPR011990">
    <property type="entry name" value="TPR-like_helical_dom_sf"/>
</dbReference>
<protein>
    <submittedName>
        <fullName evidence="1">Sel1 repeat family protein</fullName>
    </submittedName>
</protein>
<gene>
    <name evidence="1" type="ORF">F0185_22605</name>
</gene>
<evidence type="ECO:0000313" key="2">
    <source>
        <dbReference type="Proteomes" id="UP000785613"/>
    </source>
</evidence>
<dbReference type="EMBL" id="VUYU01000017">
    <property type="protein sequence ID" value="NHZ36363.1"/>
    <property type="molecule type" value="Genomic_DNA"/>
</dbReference>
<dbReference type="SUPFAM" id="SSF81901">
    <property type="entry name" value="HCP-like"/>
    <property type="match status" value="1"/>
</dbReference>
<organism evidence="1 2">
    <name type="scientific">Massilia rubra</name>
    <dbReference type="NCBI Taxonomy" id="2607910"/>
    <lineage>
        <taxon>Bacteria</taxon>
        <taxon>Pseudomonadati</taxon>
        <taxon>Pseudomonadota</taxon>
        <taxon>Betaproteobacteria</taxon>
        <taxon>Burkholderiales</taxon>
        <taxon>Oxalobacteraceae</taxon>
        <taxon>Telluria group</taxon>
        <taxon>Massilia</taxon>
    </lineage>
</organism>
<name>A0ABX0LUE9_9BURK</name>
<dbReference type="InterPro" id="IPR006597">
    <property type="entry name" value="Sel1-like"/>
</dbReference>
<keyword evidence="2" id="KW-1185">Reference proteome</keyword>
<reference evidence="1 2" key="1">
    <citation type="submission" date="2019-09" db="EMBL/GenBank/DDBJ databases">
        <title>Taxonomy of Antarctic Massilia spp.: description of Massilia rubra sp. nov., Massilia aquatica sp. nov., Massilia mucilaginosa sp. nov., Massilia frigida sp. nov. isolated from streams, lakes and regoliths.</title>
        <authorList>
            <person name="Holochova P."/>
            <person name="Sedlacek I."/>
            <person name="Kralova S."/>
            <person name="Maslanova I."/>
            <person name="Busse H.-J."/>
            <person name="Stankova E."/>
            <person name="Vrbovska V."/>
            <person name="Kovarovic V."/>
            <person name="Bartak M."/>
            <person name="Svec P."/>
            <person name="Pantucek R."/>
        </authorList>
    </citation>
    <scope>NUCLEOTIDE SEQUENCE [LARGE SCALE GENOMIC DNA]</scope>
    <source>
        <strain evidence="1 2">CCM 8692</strain>
    </source>
</reference>
<sequence length="329" mass="35928">MTIHYNPMKCTGCAQEFAFPSIGRSYTDLPEAGGRHAAHFSAMLLQQAWCHECEGASWVERIPGEREFATAAGLRRRADRSGYEGIDDDLLEIEDDDFRWLYEHLPHRKAPPRCLVCASTHFTPIDATQRQTPIVHEACWDSPIEFRGFSIGSGGLQTGGRSYAHRFYDAEGDVVWAKLCMQEFLVGRLIVILHARRHDPAHATLAAAIDLVINRASDDALAVLAPLAAANNPAALGLLGALHYVGEGVAHSGTEAVSLLEKAKALGDACAAHNLASLYATGAAGVAKDIARARQLFAEARAMGGQYERDDFYAHDNFTVANRTFYHPI</sequence>
<dbReference type="RefSeq" id="WP_167228334.1">
    <property type="nucleotide sequence ID" value="NZ_VUYU01000017.1"/>
</dbReference>
<comment type="caution">
    <text evidence="1">The sequence shown here is derived from an EMBL/GenBank/DDBJ whole genome shotgun (WGS) entry which is preliminary data.</text>
</comment>
<dbReference type="SMART" id="SM00671">
    <property type="entry name" value="SEL1"/>
    <property type="match status" value="2"/>
</dbReference>
<dbReference type="Gene3D" id="1.25.40.10">
    <property type="entry name" value="Tetratricopeptide repeat domain"/>
    <property type="match status" value="1"/>
</dbReference>
<evidence type="ECO:0000313" key="1">
    <source>
        <dbReference type="EMBL" id="NHZ36363.1"/>
    </source>
</evidence>